<dbReference type="EMBL" id="JRKL02007076">
    <property type="protein sequence ID" value="KAF3948136.1"/>
    <property type="molecule type" value="Genomic_DNA"/>
</dbReference>
<comment type="caution">
    <text evidence="1">The sequence shown here is derived from an EMBL/GenBank/DDBJ whole genome shotgun (WGS) entry which is preliminary data.</text>
</comment>
<dbReference type="Proteomes" id="UP000737018">
    <property type="component" value="Unassembled WGS sequence"/>
</dbReference>
<name>A0A8J4QKX8_9ROSI</name>
<gene>
    <name evidence="1" type="ORF">CMV_025828</name>
</gene>
<evidence type="ECO:0000313" key="1">
    <source>
        <dbReference type="EMBL" id="KAF3948136.1"/>
    </source>
</evidence>
<dbReference type="AlphaFoldDB" id="A0A8J4QKX8"/>
<sequence length="130" mass="14848">MFWILSFDEINIFLFTALYKSGSMLSTLSFDLWGTLSNSGMFESNSGMIESTVSNSGMIEILRTFCISADEVESFFNLESLISSKQRLSVVASFRKSKDTKRKALRQIAQTQQQNYCRQNNRAARKTKIE</sequence>
<evidence type="ECO:0000313" key="2">
    <source>
        <dbReference type="Proteomes" id="UP000737018"/>
    </source>
</evidence>
<reference evidence="1" key="1">
    <citation type="submission" date="2020-03" db="EMBL/GenBank/DDBJ databases">
        <title>Castanea mollissima Vanexum genome sequencing.</title>
        <authorList>
            <person name="Staton M."/>
        </authorList>
    </citation>
    <scope>NUCLEOTIDE SEQUENCE</scope>
    <source>
        <tissue evidence="1">Leaf</tissue>
    </source>
</reference>
<organism evidence="1 2">
    <name type="scientific">Castanea mollissima</name>
    <name type="common">Chinese chestnut</name>
    <dbReference type="NCBI Taxonomy" id="60419"/>
    <lineage>
        <taxon>Eukaryota</taxon>
        <taxon>Viridiplantae</taxon>
        <taxon>Streptophyta</taxon>
        <taxon>Embryophyta</taxon>
        <taxon>Tracheophyta</taxon>
        <taxon>Spermatophyta</taxon>
        <taxon>Magnoliopsida</taxon>
        <taxon>eudicotyledons</taxon>
        <taxon>Gunneridae</taxon>
        <taxon>Pentapetalae</taxon>
        <taxon>rosids</taxon>
        <taxon>fabids</taxon>
        <taxon>Fagales</taxon>
        <taxon>Fagaceae</taxon>
        <taxon>Castanea</taxon>
    </lineage>
</organism>
<accession>A0A8J4QKX8</accession>
<protein>
    <submittedName>
        <fullName evidence="1">Uncharacterized protein</fullName>
    </submittedName>
</protein>
<keyword evidence="2" id="KW-1185">Reference proteome</keyword>
<proteinExistence type="predicted"/>